<comment type="subcellular location">
    <subcellularLocation>
        <location evidence="1">Cytoplasmic vesicle membrane</location>
    </subcellularLocation>
    <subcellularLocation>
        <location evidence="9">Endomembrane system</location>
        <topology evidence="9">Peripheral membrane protein</topology>
        <orientation evidence="9">Cytoplasmic side</orientation>
    </subcellularLocation>
    <subcellularLocation>
        <location evidence="2">Golgi apparatus</location>
    </subcellularLocation>
</comment>
<dbReference type="Proteomes" id="UP000694402">
    <property type="component" value="Unassembled WGS sequence"/>
</dbReference>
<keyword evidence="8 10" id="KW-0968">Cytoplasmic vesicle</keyword>
<evidence type="ECO:0000256" key="1">
    <source>
        <dbReference type="ARBA" id="ARBA00004156"/>
    </source>
</evidence>
<keyword evidence="7 10" id="KW-0472">Membrane</keyword>
<evidence type="ECO:0000313" key="13">
    <source>
        <dbReference type="Ensembl" id="ENSOTSP00005104992.1"/>
    </source>
</evidence>
<reference evidence="13" key="1">
    <citation type="submission" date="2025-08" db="UniProtKB">
        <authorList>
            <consortium name="Ensembl"/>
        </authorList>
    </citation>
    <scope>IDENTIFICATION</scope>
</reference>
<sequence length="710" mass="78600">MSPSVRLQEMIRVIRGARTQGEERGVIQRECAAIRAQFRQADNGTRSHNLAKLLYVHMLGYPAHFGQMECVRLIASPRYNEKRVGYLGAMMLLDEKQDASLLITNSIKNDLSHSSQYVQSLALCTLGCMGSAEMCRDLAPEIDRLLRASNSYIKKKAALCAVHIVRKVPELGELFTPASRSLLSEKNHGESVVICFALLILPAAVPELVQIMKGLVMSGYSPEHNVAGISDPFLQVRILRLLRILGRNNETASDAVNDLLAQVATNTDSSKTAGSAVLYETVLTVMDIKSESGLRVLAVNILGRFLLNNDRNIRYISMTSLQKIVQTDHNAVQRHRGTIVDCLKDQDASVKRRALELSLALVSAVNIRSLMKELLLFLSSCPPELRAHTTSGIFNAAERYAPSQRWHIDTILHVLTTAGGDVRDETVPNLIQLITTATELHCYTVHKLYRALIADISVQSLVQVACWCIGEYGDLLLRGECEETEPVQVAEDDVLDALETVLQSHMSSPATRGFALTATMKLSTRITHNVDRIRSIVSIYGSCIDVELQQRAVEYNALFKKYDHMRAAVLERMPVIDKSSPGHTNGESAGGSIKEMEPTKRTQEVVLPQEPANQAPLDHVTRPGKTLGPNYRLFMTFVSHSYPPQSVQLQMKAPSGDVIPAHGLGQVTQTVLLNNPNKVSLKMRVRVCYTSQDFVCQDTVQIDSFPSPAW</sequence>
<dbReference type="GO" id="GO:0016192">
    <property type="term" value="P:vesicle-mediated transport"/>
    <property type="evidence" value="ECO:0007669"/>
    <property type="project" value="InterPro"/>
</dbReference>
<dbReference type="InterPro" id="IPR013041">
    <property type="entry name" value="Clathrin_app_Ig-like_sf"/>
</dbReference>
<comment type="similarity">
    <text evidence="3 10">Belongs to the adaptor complexes large subunit family.</text>
</comment>
<dbReference type="GO" id="GO:0030121">
    <property type="term" value="C:AP-1 adaptor complex"/>
    <property type="evidence" value="ECO:0007669"/>
    <property type="project" value="InterPro"/>
</dbReference>
<dbReference type="Pfam" id="PF02883">
    <property type="entry name" value="Alpha_adaptinC2"/>
    <property type="match status" value="1"/>
</dbReference>
<feature type="domain" description="GAE" evidence="12">
    <location>
        <begin position="588"/>
        <end position="706"/>
    </location>
</feature>
<evidence type="ECO:0000256" key="11">
    <source>
        <dbReference type="SAM" id="MobiDB-lite"/>
    </source>
</evidence>
<dbReference type="PROSITE" id="PS50180">
    <property type="entry name" value="GAE"/>
    <property type="match status" value="1"/>
</dbReference>
<evidence type="ECO:0000256" key="7">
    <source>
        <dbReference type="ARBA" id="ARBA00023136"/>
    </source>
</evidence>
<evidence type="ECO:0000256" key="6">
    <source>
        <dbReference type="ARBA" id="ARBA00023034"/>
    </source>
</evidence>
<protein>
    <recommendedName>
        <fullName evidence="10">AP-1 complex subunit gamma</fullName>
    </recommendedName>
</protein>
<keyword evidence="5 10" id="KW-0653">Protein transport</keyword>
<dbReference type="Gene3D" id="2.60.40.1230">
    <property type="match status" value="1"/>
</dbReference>
<evidence type="ECO:0000259" key="12">
    <source>
        <dbReference type="PROSITE" id="PS50180"/>
    </source>
</evidence>
<dbReference type="GeneTree" id="ENSGT00950000182838"/>
<dbReference type="AlphaFoldDB" id="A0A8C8KAH9"/>
<evidence type="ECO:0000313" key="14">
    <source>
        <dbReference type="Proteomes" id="UP000694402"/>
    </source>
</evidence>
<dbReference type="InterPro" id="IPR011989">
    <property type="entry name" value="ARM-like"/>
</dbReference>
<dbReference type="Pfam" id="PF01602">
    <property type="entry name" value="Adaptin_N"/>
    <property type="match status" value="1"/>
</dbReference>
<dbReference type="GO" id="GO:0006886">
    <property type="term" value="P:intracellular protein transport"/>
    <property type="evidence" value="ECO:0007669"/>
    <property type="project" value="UniProtKB-UniRule"/>
</dbReference>
<evidence type="ECO:0000256" key="5">
    <source>
        <dbReference type="ARBA" id="ARBA00022927"/>
    </source>
</evidence>
<dbReference type="InterPro" id="IPR008153">
    <property type="entry name" value="GAE_dom"/>
</dbReference>
<name>A0A8C8KAH9_ONCTS</name>
<keyword evidence="4 10" id="KW-0813">Transport</keyword>
<dbReference type="InterPro" id="IPR002553">
    <property type="entry name" value="Clathrin/coatomer_adapt-like_N"/>
</dbReference>
<accession>A0A8C8KAH9</accession>
<dbReference type="InterPro" id="IPR017107">
    <property type="entry name" value="AP1_complex_gsu"/>
</dbReference>
<reference evidence="13" key="2">
    <citation type="submission" date="2025-09" db="UniProtKB">
        <authorList>
            <consortium name="Ensembl"/>
        </authorList>
    </citation>
    <scope>IDENTIFICATION</scope>
</reference>
<keyword evidence="14" id="KW-1185">Reference proteome</keyword>
<organism evidence="13 14">
    <name type="scientific">Oncorhynchus tshawytscha</name>
    <name type="common">Chinook salmon</name>
    <name type="synonym">Salmo tshawytscha</name>
    <dbReference type="NCBI Taxonomy" id="74940"/>
    <lineage>
        <taxon>Eukaryota</taxon>
        <taxon>Metazoa</taxon>
        <taxon>Chordata</taxon>
        <taxon>Craniata</taxon>
        <taxon>Vertebrata</taxon>
        <taxon>Euteleostomi</taxon>
        <taxon>Actinopterygii</taxon>
        <taxon>Neopterygii</taxon>
        <taxon>Teleostei</taxon>
        <taxon>Protacanthopterygii</taxon>
        <taxon>Salmoniformes</taxon>
        <taxon>Salmonidae</taxon>
        <taxon>Salmoninae</taxon>
        <taxon>Oncorhynchus</taxon>
    </lineage>
</organism>
<evidence type="ECO:0000256" key="3">
    <source>
        <dbReference type="ARBA" id="ARBA00006613"/>
    </source>
</evidence>
<feature type="region of interest" description="Disordered" evidence="11">
    <location>
        <begin position="576"/>
        <end position="598"/>
    </location>
</feature>
<evidence type="ECO:0000256" key="2">
    <source>
        <dbReference type="ARBA" id="ARBA00004555"/>
    </source>
</evidence>
<evidence type="ECO:0000256" key="9">
    <source>
        <dbReference type="ARBA" id="ARBA00029433"/>
    </source>
</evidence>
<dbReference type="Gene3D" id="1.25.10.10">
    <property type="entry name" value="Leucine-rich Repeat Variant"/>
    <property type="match status" value="1"/>
</dbReference>
<dbReference type="InterPro" id="IPR008152">
    <property type="entry name" value="Clathrin_a/b/g-adaptin_app_Ig"/>
</dbReference>
<dbReference type="SUPFAM" id="SSF49348">
    <property type="entry name" value="Clathrin adaptor appendage domain"/>
    <property type="match status" value="1"/>
</dbReference>
<dbReference type="PANTHER" id="PTHR22780">
    <property type="entry name" value="ADAPTIN, ALPHA/GAMMA/EPSILON"/>
    <property type="match status" value="1"/>
</dbReference>
<dbReference type="InterPro" id="IPR050840">
    <property type="entry name" value="Adaptor_Complx_Large_Subunit"/>
</dbReference>
<evidence type="ECO:0000256" key="8">
    <source>
        <dbReference type="ARBA" id="ARBA00023329"/>
    </source>
</evidence>
<dbReference type="InterPro" id="IPR016024">
    <property type="entry name" value="ARM-type_fold"/>
</dbReference>
<dbReference type="PIRSF" id="PIRSF037094">
    <property type="entry name" value="AP1_complex_gamma"/>
    <property type="match status" value="1"/>
</dbReference>
<dbReference type="Ensembl" id="ENSOTST00005113443.2">
    <property type="protein sequence ID" value="ENSOTSP00005104992.1"/>
    <property type="gene ID" value="ENSOTSG00005047916.2"/>
</dbReference>
<proteinExistence type="inferred from homology"/>
<keyword evidence="6 10" id="KW-0333">Golgi apparatus</keyword>
<evidence type="ECO:0000256" key="10">
    <source>
        <dbReference type="PIRNR" id="PIRNR037094"/>
    </source>
</evidence>
<dbReference type="SUPFAM" id="SSF48371">
    <property type="entry name" value="ARM repeat"/>
    <property type="match status" value="1"/>
</dbReference>
<gene>
    <name evidence="13" type="primary">AP1G2</name>
</gene>
<evidence type="ECO:0000256" key="4">
    <source>
        <dbReference type="ARBA" id="ARBA00022448"/>
    </source>
</evidence>
<dbReference type="FunFam" id="1.25.10.10:FF:000030">
    <property type="entry name" value="AP-1 complex subunit gamma"/>
    <property type="match status" value="1"/>
</dbReference>